<keyword evidence="8" id="KW-1185">Reference proteome</keyword>
<evidence type="ECO:0000256" key="3">
    <source>
        <dbReference type="ARBA" id="ARBA00023125"/>
    </source>
</evidence>
<organism evidence="7 8">
    <name type="scientific">Thermobifida alba</name>
    <name type="common">Thermomonospora alba</name>
    <dbReference type="NCBI Taxonomy" id="53522"/>
    <lineage>
        <taxon>Bacteria</taxon>
        <taxon>Bacillati</taxon>
        <taxon>Actinomycetota</taxon>
        <taxon>Actinomycetes</taxon>
        <taxon>Streptosporangiales</taxon>
        <taxon>Nocardiopsidaceae</taxon>
        <taxon>Thermobifida</taxon>
    </lineage>
</organism>
<dbReference type="InterPro" id="IPR036271">
    <property type="entry name" value="Tet_transcr_reg_TetR-rel_C_sf"/>
</dbReference>
<evidence type="ECO:0000259" key="6">
    <source>
        <dbReference type="PROSITE" id="PS50977"/>
    </source>
</evidence>
<gene>
    <name evidence="7" type="ORF">FOF52_02960</name>
</gene>
<evidence type="ECO:0000313" key="7">
    <source>
        <dbReference type="EMBL" id="UPT20060.1"/>
    </source>
</evidence>
<dbReference type="Pfam" id="PF00440">
    <property type="entry name" value="TetR_N"/>
    <property type="match status" value="1"/>
</dbReference>
<dbReference type="PANTHER" id="PTHR30055:SF175">
    <property type="entry name" value="HTH-TYPE TRANSCRIPTIONAL REPRESSOR KSTR2"/>
    <property type="match status" value="1"/>
</dbReference>
<evidence type="ECO:0000313" key="8">
    <source>
        <dbReference type="Proteomes" id="UP000832041"/>
    </source>
</evidence>
<reference evidence="7 8" key="1">
    <citation type="submission" date="2020-04" db="EMBL/GenBank/DDBJ databases">
        <title>Thermobifida alba genome sequencing and assembly.</title>
        <authorList>
            <person name="Luzics S."/>
            <person name="Horvath B."/>
            <person name="Nagy I."/>
            <person name="Toth A."/>
            <person name="Nagy I."/>
            <person name="Kukolya J."/>
        </authorList>
    </citation>
    <scope>NUCLEOTIDE SEQUENCE [LARGE SCALE GENOMIC DNA]</scope>
    <source>
        <strain evidence="7 8">DSM 43795</strain>
    </source>
</reference>
<dbReference type="InterPro" id="IPR041490">
    <property type="entry name" value="KstR2_TetR_C"/>
</dbReference>
<dbReference type="Gene3D" id="1.10.10.60">
    <property type="entry name" value="Homeodomain-like"/>
    <property type="match status" value="1"/>
</dbReference>
<dbReference type="InterPro" id="IPR050109">
    <property type="entry name" value="HTH-type_TetR-like_transc_reg"/>
</dbReference>
<keyword evidence="4" id="KW-0804">Transcription</keyword>
<keyword evidence="3 5" id="KW-0238">DNA-binding</keyword>
<feature type="domain" description="HTH tetR-type" evidence="6">
    <location>
        <begin position="20"/>
        <end position="80"/>
    </location>
</feature>
<evidence type="ECO:0000256" key="5">
    <source>
        <dbReference type="PROSITE-ProRule" id="PRU00335"/>
    </source>
</evidence>
<dbReference type="RefSeq" id="WP_248592302.1">
    <property type="nucleotide sequence ID" value="NZ_BAABEB010000010.1"/>
</dbReference>
<name>A0ABY4L1G4_THEAE</name>
<dbReference type="EMBL" id="CP051627">
    <property type="protein sequence ID" value="UPT20060.1"/>
    <property type="molecule type" value="Genomic_DNA"/>
</dbReference>
<protein>
    <submittedName>
        <fullName evidence="7">TetR/AcrR family transcriptional regulator</fullName>
    </submittedName>
</protein>
<dbReference type="PANTHER" id="PTHR30055">
    <property type="entry name" value="HTH-TYPE TRANSCRIPTIONAL REGULATOR RUTR"/>
    <property type="match status" value="1"/>
</dbReference>
<dbReference type="Pfam" id="PF17932">
    <property type="entry name" value="TetR_C_24"/>
    <property type="match status" value="1"/>
</dbReference>
<keyword evidence="1" id="KW-0678">Repressor</keyword>
<dbReference type="InterPro" id="IPR001647">
    <property type="entry name" value="HTH_TetR"/>
</dbReference>
<proteinExistence type="predicted"/>
<dbReference type="Gene3D" id="1.10.357.10">
    <property type="entry name" value="Tetracycline Repressor, domain 2"/>
    <property type="match status" value="1"/>
</dbReference>
<dbReference type="SUPFAM" id="SSF46689">
    <property type="entry name" value="Homeodomain-like"/>
    <property type="match status" value="1"/>
</dbReference>
<feature type="DNA-binding region" description="H-T-H motif" evidence="5">
    <location>
        <begin position="43"/>
        <end position="62"/>
    </location>
</feature>
<dbReference type="InterPro" id="IPR009057">
    <property type="entry name" value="Homeodomain-like_sf"/>
</dbReference>
<dbReference type="SUPFAM" id="SSF48498">
    <property type="entry name" value="Tetracyclin repressor-like, C-terminal domain"/>
    <property type="match status" value="1"/>
</dbReference>
<accession>A0ABY4L1G4</accession>
<evidence type="ECO:0000256" key="1">
    <source>
        <dbReference type="ARBA" id="ARBA00022491"/>
    </source>
</evidence>
<dbReference type="Proteomes" id="UP000832041">
    <property type="component" value="Chromosome"/>
</dbReference>
<keyword evidence="2" id="KW-0805">Transcription regulation</keyword>
<dbReference type="PRINTS" id="PR00455">
    <property type="entry name" value="HTHTETR"/>
</dbReference>
<sequence>MANPTGLAGRRSAAERKPRKERWAELIETATQVFYERGYEAASLQEIANRIGMLKGSLYYYIQSKEDLLFEVVNEVHQKGLAVVTALAQGPSPSPLERLHRVIRGHVEHTCHNLVPTAVFLHELSALPEDRRRQVLGDKHSYQGVFRSLIEEAKAAGEVREDVDPKLAALSILGSANWVYRWYRPDGEFSAQQIASHLAETAIRGIASEAGLASCTR</sequence>
<evidence type="ECO:0000256" key="2">
    <source>
        <dbReference type="ARBA" id="ARBA00023015"/>
    </source>
</evidence>
<dbReference type="PROSITE" id="PS50977">
    <property type="entry name" value="HTH_TETR_2"/>
    <property type="match status" value="1"/>
</dbReference>
<evidence type="ECO:0000256" key="4">
    <source>
        <dbReference type="ARBA" id="ARBA00023163"/>
    </source>
</evidence>